<dbReference type="RefSeq" id="WP_318650921.1">
    <property type="nucleotide sequence ID" value="NZ_CP137852.1"/>
</dbReference>
<evidence type="ECO:0000313" key="6">
    <source>
        <dbReference type="Proteomes" id="UP001305521"/>
    </source>
</evidence>
<dbReference type="CDD" id="cd08194">
    <property type="entry name" value="Fe-ADH-like"/>
    <property type="match status" value="1"/>
</dbReference>
<dbReference type="InterPro" id="IPR056798">
    <property type="entry name" value="ADH_Fe_C"/>
</dbReference>
<evidence type="ECO:0000313" key="5">
    <source>
        <dbReference type="EMBL" id="WPB86964.1"/>
    </source>
</evidence>
<dbReference type="Gene3D" id="1.20.1090.10">
    <property type="entry name" value="Dehydroquinate synthase-like - alpha domain"/>
    <property type="match status" value="1"/>
</dbReference>
<evidence type="ECO:0000259" key="4">
    <source>
        <dbReference type="Pfam" id="PF25137"/>
    </source>
</evidence>
<dbReference type="Pfam" id="PF25137">
    <property type="entry name" value="ADH_Fe_C"/>
    <property type="match status" value="1"/>
</dbReference>
<keyword evidence="6" id="KW-1185">Reference proteome</keyword>
<dbReference type="PANTHER" id="PTHR11496">
    <property type="entry name" value="ALCOHOL DEHYDROGENASE"/>
    <property type="match status" value="1"/>
</dbReference>
<keyword evidence="2" id="KW-0560">Oxidoreductase</keyword>
<evidence type="ECO:0000259" key="3">
    <source>
        <dbReference type="Pfam" id="PF00465"/>
    </source>
</evidence>
<feature type="domain" description="Alcohol dehydrogenase iron-type/glycerol dehydrogenase GldA" evidence="3">
    <location>
        <begin position="12"/>
        <end position="181"/>
    </location>
</feature>
<evidence type="ECO:0000256" key="2">
    <source>
        <dbReference type="ARBA" id="ARBA00023002"/>
    </source>
</evidence>
<name>A0ABZ0PMM0_9PROT</name>
<reference evidence="5 6" key="1">
    <citation type="submission" date="2023-11" db="EMBL/GenBank/DDBJ databases">
        <title>Arctic aerobic anoxygenic photoheterotroph Sediminicoccus rosea KRV36 adapts its photosynthesis to long days of polar summer.</title>
        <authorList>
            <person name="Tomasch J."/>
            <person name="Kopejtka K."/>
            <person name="Bily T."/>
            <person name="Gardiner A.T."/>
            <person name="Gardian Z."/>
            <person name="Shivaramu S."/>
            <person name="Koblizek M."/>
            <person name="Engelhardt F."/>
            <person name="Kaftan D."/>
        </authorList>
    </citation>
    <scope>NUCLEOTIDE SEQUENCE [LARGE SCALE GENOMIC DNA]</scope>
    <source>
        <strain evidence="5 6">R-30</strain>
    </source>
</reference>
<dbReference type="Proteomes" id="UP001305521">
    <property type="component" value="Chromosome"/>
</dbReference>
<dbReference type="InterPro" id="IPR039697">
    <property type="entry name" value="Alcohol_dehydrogenase_Fe"/>
</dbReference>
<dbReference type="InterPro" id="IPR001670">
    <property type="entry name" value="ADH_Fe/GldA"/>
</dbReference>
<organism evidence="5 6">
    <name type="scientific">Sediminicoccus rosea</name>
    <dbReference type="NCBI Taxonomy" id="1225128"/>
    <lineage>
        <taxon>Bacteria</taxon>
        <taxon>Pseudomonadati</taxon>
        <taxon>Pseudomonadota</taxon>
        <taxon>Alphaproteobacteria</taxon>
        <taxon>Acetobacterales</taxon>
        <taxon>Roseomonadaceae</taxon>
        <taxon>Sediminicoccus</taxon>
    </lineage>
</organism>
<dbReference type="EMBL" id="CP137852">
    <property type="protein sequence ID" value="WPB86964.1"/>
    <property type="molecule type" value="Genomic_DNA"/>
</dbReference>
<comment type="similarity">
    <text evidence="1">Belongs to the iron-containing alcohol dehydrogenase family.</text>
</comment>
<dbReference type="SUPFAM" id="SSF56796">
    <property type="entry name" value="Dehydroquinate synthase-like"/>
    <property type="match status" value="1"/>
</dbReference>
<accession>A0ABZ0PMM0</accession>
<dbReference type="Pfam" id="PF00465">
    <property type="entry name" value="Fe-ADH"/>
    <property type="match status" value="1"/>
</dbReference>
<protein>
    <submittedName>
        <fullName evidence="5">Iron-containing alcohol dehydrogenase</fullName>
    </submittedName>
</protein>
<sequence>MTTSASLAIVAPRQMIIGGGSLSRLGDLLKQFGFSRPLVVTDPWMQSSGTVEKCLAPLRAAGFAPVVFHETVPDPTDTVIAAGVAVLQAGDFDVLIGFGGGSPMDTAKAMAILAAAPAGTPMSAFKVPVAADKAALPVICIPTTAGTGSEATRFTVITDVARDEKMLIAGLGALPLAAIVDHDLTRTVPARTKADTGIDSLTHALEAYVSKRANPVSDMYAERAMRLIGPHLRRVYKDPADDAAREAMMLGATLAGLAFSNASVALIHGMSRPIGAHFHVPHGLSNAMLLPAVTGFGLNHALPRYAEAARCIGCAAPSDADQVAGAKLMEELRALNHELEVPSPAAYGIAQAKWNALLPVMAEQALASGSPGNNPRVPDAAQIMELYVEAFGA</sequence>
<feature type="domain" description="Fe-containing alcohol dehydrogenase-like C-terminal" evidence="4">
    <location>
        <begin position="194"/>
        <end position="390"/>
    </location>
</feature>
<dbReference type="Gene3D" id="3.40.50.1970">
    <property type="match status" value="1"/>
</dbReference>
<proteinExistence type="inferred from homology"/>
<evidence type="ECO:0000256" key="1">
    <source>
        <dbReference type="ARBA" id="ARBA00007358"/>
    </source>
</evidence>
<dbReference type="PANTHER" id="PTHR11496:SF102">
    <property type="entry name" value="ALCOHOL DEHYDROGENASE 4"/>
    <property type="match status" value="1"/>
</dbReference>
<gene>
    <name evidence="5" type="ORF">R9Z33_08825</name>
</gene>